<dbReference type="InterPro" id="IPR002575">
    <property type="entry name" value="Aminoglycoside_PTrfase"/>
</dbReference>
<feature type="compositionally biased region" description="Basic and acidic residues" evidence="1">
    <location>
        <begin position="307"/>
        <end position="322"/>
    </location>
</feature>
<accession>A0AAJ1BEK6</accession>
<feature type="domain" description="Aminoglycoside phosphotransferase" evidence="2">
    <location>
        <begin position="34"/>
        <end position="246"/>
    </location>
</feature>
<evidence type="ECO:0000313" key="3">
    <source>
        <dbReference type="EMBL" id="MCG4618512.1"/>
    </source>
</evidence>
<organism evidence="3 4">
    <name type="scientific">Varibaculum cambriense</name>
    <dbReference type="NCBI Taxonomy" id="184870"/>
    <lineage>
        <taxon>Bacteria</taxon>
        <taxon>Bacillati</taxon>
        <taxon>Actinomycetota</taxon>
        <taxon>Actinomycetes</taxon>
        <taxon>Actinomycetales</taxon>
        <taxon>Actinomycetaceae</taxon>
        <taxon>Varibaculum</taxon>
    </lineage>
</organism>
<dbReference type="AlphaFoldDB" id="A0AAJ1BEK6"/>
<sequence length="361" mass="40263">MDNFLPLAAMAAAALPETDFVSLCSPRFETEDLRVCAVKDTAERKWLVNCPTTEHADKQLLTQTQIMQELSHDGARLPFHLPWPSHTVRIVGGKHALVHPAFPGRPAQSEDFTVSDKLAASLGEALAALHELPARVLQASERPTFSADQIRRPWLSLLDEAAPTQAVPPRLWQRWEERLEDISLWRFASAFIHADLQESYLYIDKETISGITGFGQARFGDPARDLAWVVSSSSDEFAKAVLEQYRKLRLYEDPELNTRIELNSELVLLEWLMHGVHQNSKEIITDARELITQLADTLDSTGLLPALRDDSTQKHHDSREEDATANPGDSSASEPLATREESVAEDEDGIVTDNSVANENA</sequence>
<dbReference type="Pfam" id="PF01636">
    <property type="entry name" value="APH"/>
    <property type="match status" value="1"/>
</dbReference>
<reference evidence="3" key="1">
    <citation type="submission" date="2022-01" db="EMBL/GenBank/DDBJ databases">
        <title>Collection of gut derived symbiotic bacterial strains cultured from healthy donors.</title>
        <authorList>
            <person name="Lin H."/>
            <person name="Kohout C."/>
            <person name="Waligurski E."/>
            <person name="Pamer E.G."/>
        </authorList>
    </citation>
    <scope>NUCLEOTIDE SEQUENCE</scope>
    <source>
        <strain evidence="3">DFI.7.46</strain>
    </source>
</reference>
<evidence type="ECO:0000313" key="4">
    <source>
        <dbReference type="Proteomes" id="UP001200537"/>
    </source>
</evidence>
<gene>
    <name evidence="3" type="ORF">L0M99_08430</name>
</gene>
<dbReference type="Proteomes" id="UP001200537">
    <property type="component" value="Unassembled WGS sequence"/>
</dbReference>
<dbReference type="EMBL" id="JAKNHJ010000017">
    <property type="protein sequence ID" value="MCG4618512.1"/>
    <property type="molecule type" value="Genomic_DNA"/>
</dbReference>
<dbReference type="InterPro" id="IPR011009">
    <property type="entry name" value="Kinase-like_dom_sf"/>
</dbReference>
<dbReference type="Gene3D" id="3.90.1200.10">
    <property type="match status" value="1"/>
</dbReference>
<evidence type="ECO:0000256" key="1">
    <source>
        <dbReference type="SAM" id="MobiDB-lite"/>
    </source>
</evidence>
<name>A0AAJ1BEK6_9ACTO</name>
<evidence type="ECO:0000259" key="2">
    <source>
        <dbReference type="Pfam" id="PF01636"/>
    </source>
</evidence>
<comment type="caution">
    <text evidence="3">The sequence shown here is derived from an EMBL/GenBank/DDBJ whole genome shotgun (WGS) entry which is preliminary data.</text>
</comment>
<dbReference type="SUPFAM" id="SSF56112">
    <property type="entry name" value="Protein kinase-like (PK-like)"/>
    <property type="match status" value="1"/>
</dbReference>
<proteinExistence type="predicted"/>
<dbReference type="RefSeq" id="WP_238128371.1">
    <property type="nucleotide sequence ID" value="NZ_JAKNHJ010000017.1"/>
</dbReference>
<protein>
    <submittedName>
        <fullName evidence="3">Phosphotransferase</fullName>
    </submittedName>
</protein>
<feature type="compositionally biased region" description="Polar residues" evidence="1">
    <location>
        <begin position="352"/>
        <end position="361"/>
    </location>
</feature>
<feature type="region of interest" description="Disordered" evidence="1">
    <location>
        <begin position="304"/>
        <end position="361"/>
    </location>
</feature>